<feature type="domain" description="PA" evidence="16">
    <location>
        <begin position="427"/>
        <end position="478"/>
    </location>
</feature>
<keyword evidence="2" id="KW-0134">Cell wall</keyword>
<evidence type="ECO:0000256" key="9">
    <source>
        <dbReference type="PIRSR" id="PIRSR615500-1"/>
    </source>
</evidence>
<evidence type="ECO:0000256" key="6">
    <source>
        <dbReference type="ARBA" id="ARBA00022737"/>
    </source>
</evidence>
<dbReference type="InterPro" id="IPR050131">
    <property type="entry name" value="Peptidase_S8_subtilisin-like"/>
</dbReference>
<evidence type="ECO:0000256" key="2">
    <source>
        <dbReference type="ARBA" id="ARBA00022512"/>
    </source>
</evidence>
<dbReference type="STRING" id="1630135.DAD186_00060"/>
<dbReference type="GO" id="GO:0004252">
    <property type="term" value="F:serine-type endopeptidase activity"/>
    <property type="evidence" value="ECO:0007669"/>
    <property type="project" value="UniProtKB-UniRule"/>
</dbReference>
<comment type="similarity">
    <text evidence="1 10 11">Belongs to the peptidase S8 family.</text>
</comment>
<dbReference type="InterPro" id="IPR034216">
    <property type="entry name" value="C5a_Peptidase"/>
</dbReference>
<dbReference type="GO" id="GO:0006508">
    <property type="term" value="P:proteolysis"/>
    <property type="evidence" value="ECO:0007669"/>
    <property type="project" value="UniProtKB-KW"/>
</dbReference>
<feature type="active site" description="Charge relay system" evidence="9 10">
    <location>
        <position position="177"/>
    </location>
</feature>
<dbReference type="Pfam" id="PF02225">
    <property type="entry name" value="PA"/>
    <property type="match status" value="1"/>
</dbReference>
<feature type="signal peptide" evidence="14">
    <location>
        <begin position="1"/>
        <end position="29"/>
    </location>
</feature>
<evidence type="ECO:0000256" key="1">
    <source>
        <dbReference type="ARBA" id="ARBA00011073"/>
    </source>
</evidence>
<keyword evidence="5 14" id="KW-0732">Signal</keyword>
<dbReference type="Gene3D" id="3.40.50.200">
    <property type="entry name" value="Peptidase S8/S53 domain"/>
    <property type="match status" value="1"/>
</dbReference>
<dbReference type="PATRIC" id="fig|1630135.4.peg.6"/>
<evidence type="ECO:0000259" key="18">
    <source>
        <dbReference type="Pfam" id="PF06280"/>
    </source>
</evidence>
<accession>A0A1B0ZF45</accession>
<dbReference type="PANTHER" id="PTHR43806">
    <property type="entry name" value="PEPTIDASE S8"/>
    <property type="match status" value="1"/>
</dbReference>
<dbReference type="InterPro" id="IPR023828">
    <property type="entry name" value="Peptidase_S8_Ser-AS"/>
</dbReference>
<feature type="domain" description="Inhibitor I9" evidence="17">
    <location>
        <begin position="69"/>
        <end position="145"/>
    </location>
</feature>
<dbReference type="Pfam" id="PF00082">
    <property type="entry name" value="Peptidase_S8"/>
    <property type="match status" value="1"/>
</dbReference>
<evidence type="ECO:0000313" key="20">
    <source>
        <dbReference type="Proteomes" id="UP000092596"/>
    </source>
</evidence>
<feature type="region of interest" description="Disordered" evidence="12">
    <location>
        <begin position="1645"/>
        <end position="1726"/>
    </location>
</feature>
<dbReference type="CDD" id="cd07475">
    <property type="entry name" value="Peptidases_S8_C5a_Peptidase"/>
    <property type="match status" value="1"/>
</dbReference>
<evidence type="ECO:0000259" key="17">
    <source>
        <dbReference type="Pfam" id="PF05922"/>
    </source>
</evidence>
<dbReference type="PROSITE" id="PS51892">
    <property type="entry name" value="SUBTILASE"/>
    <property type="match status" value="1"/>
</dbReference>
<evidence type="ECO:0000256" key="5">
    <source>
        <dbReference type="ARBA" id="ARBA00022729"/>
    </source>
</evidence>
<dbReference type="EMBL" id="CP012117">
    <property type="protein sequence ID" value="ANP26567.1"/>
    <property type="molecule type" value="Genomic_DNA"/>
</dbReference>
<feature type="active site" description="Charge relay system" evidence="9 10">
    <location>
        <position position="235"/>
    </location>
</feature>
<dbReference type="Proteomes" id="UP000092596">
    <property type="component" value="Chromosome"/>
</dbReference>
<evidence type="ECO:0000313" key="19">
    <source>
        <dbReference type="EMBL" id="ANP26567.1"/>
    </source>
</evidence>
<dbReference type="InterPro" id="IPR010259">
    <property type="entry name" value="S8pro/Inhibitor_I9"/>
</dbReference>
<evidence type="ECO:0000256" key="4">
    <source>
        <dbReference type="ARBA" id="ARBA00022670"/>
    </source>
</evidence>
<dbReference type="InterPro" id="IPR003137">
    <property type="entry name" value="PA_domain"/>
</dbReference>
<keyword evidence="13" id="KW-1133">Transmembrane helix</keyword>
<dbReference type="PROSITE" id="PS00136">
    <property type="entry name" value="SUBTILASE_ASP"/>
    <property type="match status" value="1"/>
</dbReference>
<dbReference type="InterPro" id="IPR015500">
    <property type="entry name" value="Peptidase_S8_subtilisin-rel"/>
</dbReference>
<feature type="domain" description="C5a peptidase/Subtilisin-like protease SBT2-like Fn3-like" evidence="18">
    <location>
        <begin position="651"/>
        <end position="755"/>
    </location>
</feature>
<feature type="region of interest" description="Disordered" evidence="12">
    <location>
        <begin position="1466"/>
        <end position="1516"/>
    </location>
</feature>
<evidence type="ECO:0000259" key="16">
    <source>
        <dbReference type="Pfam" id="PF02225"/>
    </source>
</evidence>
<dbReference type="SUPFAM" id="SSF52025">
    <property type="entry name" value="PA domain"/>
    <property type="match status" value="1"/>
</dbReference>
<dbReference type="Gene3D" id="2.60.40.1710">
    <property type="entry name" value="Subtilisin-like superfamily"/>
    <property type="match status" value="1"/>
</dbReference>
<dbReference type="InterPro" id="IPR010435">
    <property type="entry name" value="C5a/SBT2-like_Fn3"/>
</dbReference>
<evidence type="ECO:0000256" key="8">
    <source>
        <dbReference type="ARBA" id="ARBA00022825"/>
    </source>
</evidence>
<name>A0A1B0ZF45_9MICO</name>
<evidence type="ECO:0000256" key="7">
    <source>
        <dbReference type="ARBA" id="ARBA00022801"/>
    </source>
</evidence>
<feature type="transmembrane region" description="Helical" evidence="13">
    <location>
        <begin position="1729"/>
        <end position="1750"/>
    </location>
</feature>
<evidence type="ECO:0000259" key="15">
    <source>
        <dbReference type="Pfam" id="PF00082"/>
    </source>
</evidence>
<dbReference type="RefSeq" id="WP_157457045.1">
    <property type="nucleotide sequence ID" value="NZ_CP012117.1"/>
</dbReference>
<keyword evidence="4 10" id="KW-0645">Protease</keyword>
<dbReference type="InterPro" id="IPR036852">
    <property type="entry name" value="Peptidase_S8/S53_dom_sf"/>
</dbReference>
<proteinExistence type="inferred from homology"/>
<feature type="chain" id="PRO_5008517781" description="S8 family serine peptidase" evidence="14">
    <location>
        <begin position="30"/>
        <end position="1756"/>
    </location>
</feature>
<evidence type="ECO:0000256" key="14">
    <source>
        <dbReference type="SAM" id="SignalP"/>
    </source>
</evidence>
<dbReference type="GO" id="GO:0016020">
    <property type="term" value="C:membrane"/>
    <property type="evidence" value="ECO:0007669"/>
    <property type="project" value="InterPro"/>
</dbReference>
<dbReference type="InterPro" id="IPR000209">
    <property type="entry name" value="Peptidase_S8/S53_dom"/>
</dbReference>
<evidence type="ECO:0000256" key="3">
    <source>
        <dbReference type="ARBA" id="ARBA00022525"/>
    </source>
</evidence>
<evidence type="ECO:0000256" key="13">
    <source>
        <dbReference type="SAM" id="Phobius"/>
    </source>
</evidence>
<dbReference type="Gene3D" id="3.50.30.30">
    <property type="match status" value="1"/>
</dbReference>
<dbReference type="InterPro" id="IPR046450">
    <property type="entry name" value="PA_dom_sf"/>
</dbReference>
<keyword evidence="7 10" id="KW-0378">Hydrolase</keyword>
<feature type="domain" description="Peptidase S8/S53" evidence="15">
    <location>
        <begin position="168"/>
        <end position="629"/>
    </location>
</feature>
<protein>
    <recommendedName>
        <fullName evidence="21">S8 family serine peptidase</fullName>
    </recommendedName>
</protein>
<keyword evidence="6" id="KW-0677">Repeat</keyword>
<sequence length="1756" mass="186179">MSPGFMRKVLAALSVSAVAAGFAVPAALAAPTDDHESAPAISPIQRAAIQKQREKRGTRPVSNERVRVVVMLKEQPQAPSESGEKSRLSHQAKLLESWKAKYELKVDRQFGYLVNGFSAEMPVGKIQNLATEKQVASVRRERVYYQSEYSARELQGVPAAYKDFGVDGEGTVISIIDSGVYAGHPDMRLDDGVFKNAKIKSINPEAAGKFNEKVPTGYNYADDNFEVMDLTDSQHGQHVAGITAANGSEGDTPDFASTGRIDGAAPNAQLLAMKVFSNDPKKSASANDGDIIAAIEDSVKLKADVINMSLGSPNGVPDLSDGAYEAMKKAREEGVITLVAAGNEGQNFSLEGGSNDALGRLDDGTTGSPSTNDSAFSIASVNNSTLSVPLAYFEANGERTDIGYLEGVGEPDAKPHPYEYVGLGRPEDYKDGIDLKGKYALISRGEISFAEKFQYALDHGAEGVMVFNSDGEEGYRGMAGIDKFETFGAALTNEQGHQLIDALKADPNATVTFTDEIKQDPAPDGLEPSSFTSWGTPNDLSFKPQLAGIGGNVYSTVGENEYENMSGTSMATPNVAGLSALLTQKFAERFPGITGKERVELIETSLMNTAKILENEDGTPYLPRQIGAGLAEVDRALATDVTATVDGEAAVALKQINGPTTFTVTLTNRGDQDRTFSIPAQKVLGETNEAGKPTLATVSNETLAASASKVTVPAGGTATVQFTLTPHTGAGNHFIEGWAQFKGENGALDIAVPYLGFVGDWNEENIIQEPGKPWIDDGPADNTNLVGALGEDTAQFNNPDEEPLALSPNGDGVLDTVTPGMLLMRNADEVEYEILDANGKVIASLGKDEMLRRMIGSKVPTAFDGDLTFMGRSFDGTLWDKSTGEQTPLADGSYTFRLKARIAEGYEPQITDLPFTVDTAAPTVEILDKEPGRVHFTAVDNDGGSGLLDDPIVLDANGDQVEVEKQTDGSFVATFDPATPYVTVGALDNGFNEGSTIVTFSTEPLFVNVNGYSIPEGESAYVGKDSDGALEVSGVVQGEVSRVTVNGEEAKITDGTFEYVDKAYKGPKPYTLEVIAYDASGKEIAKRTITVEQDAKAPTITIDKSALNDNGKLVVAEDGSFTLSGTIADERENADLKAWIFNEPVEVKPDGTFTYTGTVDPSVPVVTVVASDGATEGTLDVEIEGREAPAPEEQPEDNGFARPTYDIETCDAEENWCDISSKSEGVSEDGKTLHLTGKIQDPVSSIEFIPTSRAKDGTITRNEPIAATIEGDTFSVDLPIDVGIIDFHQIVKDDKGEEQFSGSFRLWVDIKPPSLHFTEPGLVGGTLYTNTDDVTFKGSIGDDGWGHYLAINNEYLTDFVRYNHTGEAVNRQEFERLVTVRDGDKLLVYSNDSMGNELGAVIPVVVDKEAPTVGVDTVKDMEVIRDQRELEAWGEDSNLANVAVSLNGKEIYNADTELTSKAATIDGVLAPPETTDGDNAEEVTPNSENAEEAASDAGDRSAPRPTTVVDGTETSTAQTRLGTKITTADLPAGFYTASVKATDLAGNVTTHTTTFIVDDDAVIEGPDTVAFEVEHGALADQAAAAKQVLDHYTVTDDGSAFKDGDTTLALAPGTVLVPGEQKVTLVATDADGRAVVRVVTVTITEKQKAPEPSTPENPANPGDDAPERPANPDTDGGRNPCKPPVNGGGEGSQAPGKSDGSSAERPSRIPSRDASSPRGSHMPRTGAEIAATAGVAALIVLGGVAIVVLARRRGKK</sequence>
<evidence type="ECO:0008006" key="21">
    <source>
        <dbReference type="Google" id="ProtNLM"/>
    </source>
</evidence>
<dbReference type="PRINTS" id="PR00723">
    <property type="entry name" value="SUBTILISIN"/>
</dbReference>
<dbReference type="PANTHER" id="PTHR43806:SF11">
    <property type="entry name" value="CEREVISIN-RELATED"/>
    <property type="match status" value="1"/>
</dbReference>
<organism evidence="19 20">
    <name type="scientific">Dermabacter vaginalis</name>
    <dbReference type="NCBI Taxonomy" id="1630135"/>
    <lineage>
        <taxon>Bacteria</taxon>
        <taxon>Bacillati</taxon>
        <taxon>Actinomycetota</taxon>
        <taxon>Actinomycetes</taxon>
        <taxon>Micrococcales</taxon>
        <taxon>Dermabacteraceae</taxon>
        <taxon>Dermabacter</taxon>
    </lineage>
</organism>
<keyword evidence="13" id="KW-0472">Membrane</keyword>
<dbReference type="InterPro" id="IPR023827">
    <property type="entry name" value="Peptidase_S8_Asp-AS"/>
</dbReference>
<dbReference type="Pfam" id="PF05922">
    <property type="entry name" value="Inhibitor_I9"/>
    <property type="match status" value="1"/>
</dbReference>
<evidence type="ECO:0000256" key="12">
    <source>
        <dbReference type="SAM" id="MobiDB-lite"/>
    </source>
</evidence>
<keyword evidence="8 10" id="KW-0720">Serine protease</keyword>
<dbReference type="KEGG" id="dva:DAD186_00060"/>
<dbReference type="SUPFAM" id="SSF52743">
    <property type="entry name" value="Subtilisin-like"/>
    <property type="match status" value="1"/>
</dbReference>
<feature type="active site" description="Charge relay system" evidence="9 10">
    <location>
        <position position="569"/>
    </location>
</feature>
<dbReference type="PROSITE" id="PS00138">
    <property type="entry name" value="SUBTILASE_SER"/>
    <property type="match status" value="1"/>
</dbReference>
<evidence type="ECO:0000256" key="10">
    <source>
        <dbReference type="PROSITE-ProRule" id="PRU01240"/>
    </source>
</evidence>
<keyword evidence="3" id="KW-0964">Secreted</keyword>
<evidence type="ECO:0000256" key="11">
    <source>
        <dbReference type="RuleBase" id="RU003355"/>
    </source>
</evidence>
<dbReference type="Pfam" id="PF06280">
    <property type="entry name" value="fn3_5"/>
    <property type="match status" value="1"/>
</dbReference>
<reference evidence="19 20" key="1">
    <citation type="submission" date="2015-06" db="EMBL/GenBank/DDBJ databases">
        <title>Investigation of pathophysiology for high-risk pregnancy and development of treatment modality based on it.</title>
        <authorList>
            <person name="Kim B.-C."/>
            <person name="Lim S."/>
        </authorList>
    </citation>
    <scope>NUCLEOTIDE SEQUENCE [LARGE SCALE GENOMIC DNA]</scope>
    <source>
        <strain evidence="19 20">AD1-86</strain>
    </source>
</reference>
<keyword evidence="13" id="KW-0812">Transmembrane</keyword>
<gene>
    <name evidence="19" type="ORF">DAD186_00060</name>
</gene>